<dbReference type="EMBL" id="KN549262">
    <property type="protein sequence ID" value="KHJ98896.1"/>
    <property type="molecule type" value="Genomic_DNA"/>
</dbReference>
<reference evidence="2 3" key="1">
    <citation type="submission" date="2014-03" db="EMBL/GenBank/DDBJ databases">
        <title>Draft genome of the hookworm Oesophagostomum dentatum.</title>
        <authorList>
            <person name="Mitreva M."/>
        </authorList>
    </citation>
    <scope>NUCLEOTIDE SEQUENCE [LARGE SCALE GENOMIC DNA]</scope>
    <source>
        <strain evidence="2 3">OD-Hann</strain>
    </source>
</reference>
<organism evidence="2 3">
    <name type="scientific">Oesophagostomum dentatum</name>
    <name type="common">Nodular worm</name>
    <dbReference type="NCBI Taxonomy" id="61180"/>
    <lineage>
        <taxon>Eukaryota</taxon>
        <taxon>Metazoa</taxon>
        <taxon>Ecdysozoa</taxon>
        <taxon>Nematoda</taxon>
        <taxon>Chromadorea</taxon>
        <taxon>Rhabditida</taxon>
        <taxon>Rhabditina</taxon>
        <taxon>Rhabditomorpha</taxon>
        <taxon>Strongyloidea</taxon>
        <taxon>Strongylidae</taxon>
        <taxon>Oesophagostomum</taxon>
    </lineage>
</organism>
<feature type="region of interest" description="Disordered" evidence="1">
    <location>
        <begin position="62"/>
        <end position="96"/>
    </location>
</feature>
<evidence type="ECO:0000256" key="1">
    <source>
        <dbReference type="SAM" id="MobiDB-lite"/>
    </source>
</evidence>
<protein>
    <submittedName>
        <fullName evidence="2">Uncharacterized protein</fullName>
    </submittedName>
</protein>
<name>A0A0B1TRZ7_OESDE</name>
<evidence type="ECO:0000313" key="3">
    <source>
        <dbReference type="Proteomes" id="UP000053660"/>
    </source>
</evidence>
<keyword evidence="3" id="KW-1185">Reference proteome</keyword>
<dbReference type="Proteomes" id="UP000053660">
    <property type="component" value="Unassembled WGS sequence"/>
</dbReference>
<sequence length="127" mass="14117">MGLSPSLINKFQAHHRRNPRSPFVPRSARISSVSDVTAITICYERNGLPTRLRVLARCRRLPRSAPAKRPDSAGPAHEATGPFAQQNHSFDGGRTESLSQVMKPYLSMLQGALATMLLKKMVGQFRY</sequence>
<dbReference type="AlphaFoldDB" id="A0A0B1TRZ7"/>
<proteinExistence type="predicted"/>
<evidence type="ECO:0000313" key="2">
    <source>
        <dbReference type="EMBL" id="KHJ98896.1"/>
    </source>
</evidence>
<gene>
    <name evidence="2" type="ORF">OESDEN_01104</name>
</gene>
<accession>A0A0B1TRZ7</accession>